<evidence type="ECO:0000256" key="1">
    <source>
        <dbReference type="SAM" id="MobiDB-lite"/>
    </source>
</evidence>
<organism evidence="2 3">
    <name type="scientific">Phaeosphaeria nodorum (strain SN15 / ATCC MYA-4574 / FGSC 10173)</name>
    <name type="common">Glume blotch fungus</name>
    <name type="synonym">Parastagonospora nodorum</name>
    <dbReference type="NCBI Taxonomy" id="321614"/>
    <lineage>
        <taxon>Eukaryota</taxon>
        <taxon>Fungi</taxon>
        <taxon>Dikarya</taxon>
        <taxon>Ascomycota</taxon>
        <taxon>Pezizomycotina</taxon>
        <taxon>Dothideomycetes</taxon>
        <taxon>Pleosporomycetidae</taxon>
        <taxon>Pleosporales</taxon>
        <taxon>Pleosporineae</taxon>
        <taxon>Phaeosphaeriaceae</taxon>
        <taxon>Parastagonospora</taxon>
    </lineage>
</organism>
<name>Q0U8W5_PHANO</name>
<dbReference type="EMBL" id="CH445344">
    <property type="protein sequence ID" value="EAT80843.1"/>
    <property type="molecule type" value="Genomic_DNA"/>
</dbReference>
<gene>
    <name evidence="2" type="ORF">SNOG_11799</name>
</gene>
<sequence length="60" mass="6924">MESPPQRLWFPIETTAGQGRRRIFDGRTVIVFLRVQEGWSSRDLKQGCCQDQSSQQPAIM</sequence>
<reference evidence="3" key="1">
    <citation type="journal article" date="2007" name="Plant Cell">
        <title>Dothideomycete-plant interactions illuminated by genome sequencing and EST analysis of the wheat pathogen Stagonospora nodorum.</title>
        <authorList>
            <person name="Hane J.K."/>
            <person name="Lowe R.G."/>
            <person name="Solomon P.S."/>
            <person name="Tan K.C."/>
            <person name="Schoch C.L."/>
            <person name="Spatafora J.W."/>
            <person name="Crous P.W."/>
            <person name="Kodira C."/>
            <person name="Birren B.W."/>
            <person name="Galagan J.E."/>
            <person name="Torriani S.F."/>
            <person name="McDonald B.A."/>
            <person name="Oliver R.P."/>
        </authorList>
    </citation>
    <scope>NUCLEOTIDE SEQUENCE [LARGE SCALE GENOMIC DNA]</scope>
    <source>
        <strain evidence="3">SN15 / ATCC MYA-4574 / FGSC 10173</strain>
    </source>
</reference>
<accession>Q0U8W5</accession>
<dbReference type="GeneID" id="5978945"/>
<evidence type="ECO:0000313" key="3">
    <source>
        <dbReference type="Proteomes" id="UP000001055"/>
    </source>
</evidence>
<evidence type="ECO:0000313" key="2">
    <source>
        <dbReference type="EMBL" id="EAT80843.1"/>
    </source>
</evidence>
<dbReference type="KEGG" id="pno:SNOG_11799"/>
<dbReference type="RefSeq" id="XP_001802037.1">
    <property type="nucleotide sequence ID" value="XM_001801985.1"/>
</dbReference>
<dbReference type="AlphaFoldDB" id="Q0U8W5"/>
<feature type="compositionally biased region" description="Polar residues" evidence="1">
    <location>
        <begin position="49"/>
        <end position="60"/>
    </location>
</feature>
<dbReference type="InParanoid" id="Q0U8W5"/>
<proteinExistence type="predicted"/>
<feature type="region of interest" description="Disordered" evidence="1">
    <location>
        <begin position="41"/>
        <end position="60"/>
    </location>
</feature>
<dbReference type="Proteomes" id="UP000001055">
    <property type="component" value="Unassembled WGS sequence"/>
</dbReference>
<protein>
    <submittedName>
        <fullName evidence="2">Uncharacterized protein</fullName>
    </submittedName>
</protein>